<reference evidence="3 4" key="1">
    <citation type="submission" date="2021-01" db="EMBL/GenBank/DDBJ databases">
        <title>Genomic Encyclopedia of Type Strains, Phase IV (KMG-IV): sequencing the most valuable type-strain genomes for metagenomic binning, comparative biology and taxonomic classification.</title>
        <authorList>
            <person name="Goeker M."/>
        </authorList>
    </citation>
    <scope>NUCLEOTIDE SEQUENCE [LARGE SCALE GENOMIC DNA]</scope>
    <source>
        <strain evidence="3 4">DSM 100968</strain>
    </source>
</reference>
<dbReference type="SMART" id="SM00047">
    <property type="entry name" value="LYZ2"/>
    <property type="match status" value="1"/>
</dbReference>
<dbReference type="EMBL" id="JAFBEV010000017">
    <property type="protein sequence ID" value="MBM7658439.1"/>
    <property type="molecule type" value="Genomic_DNA"/>
</dbReference>
<evidence type="ECO:0000259" key="2">
    <source>
        <dbReference type="SMART" id="SM00047"/>
    </source>
</evidence>
<keyword evidence="1" id="KW-0378">Hydrolase</keyword>
<dbReference type="Proteomes" id="UP000823201">
    <property type="component" value="Unassembled WGS sequence"/>
</dbReference>
<evidence type="ECO:0000313" key="3">
    <source>
        <dbReference type="EMBL" id="MBM7658439.1"/>
    </source>
</evidence>
<protein>
    <submittedName>
        <fullName evidence="3">Peptidoglycan hydrolase-like protein with peptidoglycan-binding domain</fullName>
    </submittedName>
</protein>
<organism evidence="3 4">
    <name type="scientific">Sporolactobacillus spathodeae</name>
    <dbReference type="NCBI Taxonomy" id="1465502"/>
    <lineage>
        <taxon>Bacteria</taxon>
        <taxon>Bacillati</taxon>
        <taxon>Bacillota</taxon>
        <taxon>Bacilli</taxon>
        <taxon>Bacillales</taxon>
        <taxon>Sporolactobacillaceae</taxon>
        <taxon>Sporolactobacillus</taxon>
    </lineage>
</organism>
<dbReference type="PANTHER" id="PTHR33308">
    <property type="entry name" value="PEPTIDOGLYCAN HYDROLASE FLGJ"/>
    <property type="match status" value="1"/>
</dbReference>
<dbReference type="SUPFAM" id="SSF47090">
    <property type="entry name" value="PGBD-like"/>
    <property type="match status" value="1"/>
</dbReference>
<accession>A0ABS2Q9J8</accession>
<sequence length="191" mass="21187">MLAVRDSNLFGIKGAYRGQSDQLTTSEYDAKNGWRKIVAPFRKYPNIYASVLDLVALYQLPRYRTVIGEMDYKKAAQAIQDAGFATDANYAAKLITTIQVNDLQRFDGKKVNTVKKTVKQVTSRLAIVPYPGRVLSIGSTGKDVQRIQNAVGIQADGIYGPQTAAAVRAYQRRHRLDVDGQVGPVTWAIMF</sequence>
<dbReference type="Gene3D" id="1.10.101.10">
    <property type="entry name" value="PGBD-like superfamily/PGBD"/>
    <property type="match status" value="1"/>
</dbReference>
<name>A0ABS2Q9J8_9BACL</name>
<proteinExistence type="predicted"/>
<gene>
    <name evidence="3" type="ORF">JOC27_001892</name>
</gene>
<dbReference type="Pfam" id="PF01832">
    <property type="entry name" value="Glucosaminidase"/>
    <property type="match status" value="1"/>
</dbReference>
<dbReference type="PANTHER" id="PTHR33308:SF9">
    <property type="entry name" value="PEPTIDOGLYCAN HYDROLASE FLGJ"/>
    <property type="match status" value="1"/>
</dbReference>
<dbReference type="InterPro" id="IPR051056">
    <property type="entry name" value="Glycosyl_Hydrolase_73"/>
</dbReference>
<feature type="domain" description="Mannosyl-glycoprotein endo-beta-N-acetylglucosamidase-like" evidence="2">
    <location>
        <begin position="1"/>
        <end position="107"/>
    </location>
</feature>
<evidence type="ECO:0000256" key="1">
    <source>
        <dbReference type="ARBA" id="ARBA00022801"/>
    </source>
</evidence>
<dbReference type="Pfam" id="PF01471">
    <property type="entry name" value="PG_binding_1"/>
    <property type="match status" value="1"/>
</dbReference>
<dbReference type="InterPro" id="IPR036366">
    <property type="entry name" value="PGBDSf"/>
</dbReference>
<comment type="caution">
    <text evidence="3">The sequence shown here is derived from an EMBL/GenBank/DDBJ whole genome shotgun (WGS) entry which is preliminary data.</text>
</comment>
<dbReference type="InterPro" id="IPR036365">
    <property type="entry name" value="PGBD-like_sf"/>
</dbReference>
<dbReference type="Gene3D" id="1.10.530.10">
    <property type="match status" value="1"/>
</dbReference>
<dbReference type="InterPro" id="IPR002901">
    <property type="entry name" value="MGlyc_endo_b_GlcNAc-like_dom"/>
</dbReference>
<evidence type="ECO:0000313" key="4">
    <source>
        <dbReference type="Proteomes" id="UP000823201"/>
    </source>
</evidence>
<dbReference type="InterPro" id="IPR002477">
    <property type="entry name" value="Peptidoglycan-bd-like"/>
</dbReference>
<keyword evidence="4" id="KW-1185">Reference proteome</keyword>